<dbReference type="GO" id="GO:0042597">
    <property type="term" value="C:periplasmic space"/>
    <property type="evidence" value="ECO:0007669"/>
    <property type="project" value="InterPro"/>
</dbReference>
<dbReference type="EMBL" id="LIAU01000003">
    <property type="protein sequence ID" value="KRO54262.1"/>
    <property type="molecule type" value="Genomic_DNA"/>
</dbReference>
<comment type="caution">
    <text evidence="8">The sequence shown here is derived from an EMBL/GenBank/DDBJ whole genome shotgun (WGS) entry which is preliminary data.</text>
</comment>
<evidence type="ECO:0000256" key="4">
    <source>
        <dbReference type="ARBA" id="ARBA00023008"/>
    </source>
</evidence>
<dbReference type="GO" id="GO:0005507">
    <property type="term" value="F:copper ion binding"/>
    <property type="evidence" value="ECO:0007669"/>
    <property type="project" value="InterPro"/>
</dbReference>
<dbReference type="GO" id="GO:0046688">
    <property type="term" value="P:response to copper ion"/>
    <property type="evidence" value="ECO:0007669"/>
    <property type="project" value="InterPro"/>
</dbReference>
<feature type="domain" description="CopC" evidence="7">
    <location>
        <begin position="21"/>
        <end position="116"/>
    </location>
</feature>
<keyword evidence="2" id="KW-0479">Metal-binding</keyword>
<evidence type="ECO:0000259" key="7">
    <source>
        <dbReference type="Pfam" id="PF04234"/>
    </source>
</evidence>
<feature type="chain" id="PRO_5006422320" description="CopC domain-containing protein" evidence="6">
    <location>
        <begin position="23"/>
        <end position="162"/>
    </location>
</feature>
<dbReference type="InterPro" id="IPR014755">
    <property type="entry name" value="Cu-Rt/internalin_Ig-like"/>
</dbReference>
<dbReference type="PANTHER" id="PTHR34820">
    <property type="entry name" value="INNER MEMBRANE PROTEIN YEBZ"/>
    <property type="match status" value="1"/>
</dbReference>
<evidence type="ECO:0000256" key="6">
    <source>
        <dbReference type="SAM" id="SignalP"/>
    </source>
</evidence>
<reference evidence="8 9" key="1">
    <citation type="submission" date="2015-10" db="EMBL/GenBank/DDBJ databases">
        <title>Metagenome-Assembled Genomes uncover a global brackish microbiome.</title>
        <authorList>
            <person name="Hugerth L.W."/>
            <person name="Larsson J."/>
            <person name="Alneberg J."/>
            <person name="Lindh M.V."/>
            <person name="Legrand C."/>
            <person name="Pinhassi J."/>
            <person name="Andersson A.F."/>
        </authorList>
    </citation>
    <scope>NUCLEOTIDE SEQUENCE [LARGE SCALE GENOMIC DNA]</scope>
    <source>
        <strain evidence="8">BACL2 MAG-120820-bin50</strain>
    </source>
</reference>
<protein>
    <recommendedName>
        <fullName evidence="7">CopC domain-containing protein</fullName>
    </recommendedName>
</protein>
<dbReference type="InterPro" id="IPR014756">
    <property type="entry name" value="Ig_E-set"/>
</dbReference>
<dbReference type="PANTHER" id="PTHR34820:SF4">
    <property type="entry name" value="INNER MEMBRANE PROTEIN YEBZ"/>
    <property type="match status" value="1"/>
</dbReference>
<dbReference type="InterPro" id="IPR032694">
    <property type="entry name" value="CopC/D"/>
</dbReference>
<gene>
    <name evidence="8" type="ORF">ABR62_01960</name>
</gene>
<sequence length="162" mass="17118">MRKLFLLLLLIFLPLSPSYSHSSLVSATPSSGSVLVDFPMEIVLDFNEELLVIGQDDPNSVQVFDAAGEAVSGDSKVSGARISAGLSINGNGSYSVKYRIVSKDGHVIDDSYGFEVQSPIAISAPIEKEAVSIPSSSPIPITSALVLALVIGLITLIKSLWK</sequence>
<dbReference type="GO" id="GO:0005886">
    <property type="term" value="C:plasma membrane"/>
    <property type="evidence" value="ECO:0007669"/>
    <property type="project" value="TreeGrafter"/>
</dbReference>
<keyword evidence="5" id="KW-0812">Transmembrane</keyword>
<organism evidence="8 9">
    <name type="scientific">Actinobacteria bacterium BACL2 MAG-120820-bin50</name>
    <dbReference type="NCBI Taxonomy" id="1655570"/>
    <lineage>
        <taxon>Bacteria</taxon>
        <taxon>Bacillati</taxon>
        <taxon>Actinomycetota</taxon>
        <taxon>Actinomycetes</taxon>
        <taxon>Actinomycetes incertae sedis</taxon>
        <taxon>ac1 cluster</taxon>
    </lineage>
</organism>
<comment type="subcellular location">
    <subcellularLocation>
        <location evidence="1">Cell envelope</location>
    </subcellularLocation>
</comment>
<keyword evidence="5" id="KW-1133">Transmembrane helix</keyword>
<feature type="signal peptide" evidence="6">
    <location>
        <begin position="1"/>
        <end position="22"/>
    </location>
</feature>
<keyword evidence="5" id="KW-0472">Membrane</keyword>
<proteinExistence type="predicted"/>
<evidence type="ECO:0000256" key="2">
    <source>
        <dbReference type="ARBA" id="ARBA00022723"/>
    </source>
</evidence>
<dbReference type="AlphaFoldDB" id="A0A0R2QVW8"/>
<keyword evidence="4" id="KW-0186">Copper</keyword>
<dbReference type="GO" id="GO:0030313">
    <property type="term" value="C:cell envelope"/>
    <property type="evidence" value="ECO:0007669"/>
    <property type="project" value="UniProtKB-SubCell"/>
</dbReference>
<evidence type="ECO:0000313" key="9">
    <source>
        <dbReference type="Proteomes" id="UP000053054"/>
    </source>
</evidence>
<name>A0A0R2QVW8_9ACTN</name>
<feature type="transmembrane region" description="Helical" evidence="5">
    <location>
        <begin position="141"/>
        <end position="161"/>
    </location>
</feature>
<accession>A0A0R2QVW8</accession>
<dbReference type="Gene3D" id="2.60.40.1220">
    <property type="match status" value="1"/>
</dbReference>
<evidence type="ECO:0000256" key="1">
    <source>
        <dbReference type="ARBA" id="ARBA00004196"/>
    </source>
</evidence>
<dbReference type="SUPFAM" id="SSF81296">
    <property type="entry name" value="E set domains"/>
    <property type="match status" value="1"/>
</dbReference>
<dbReference type="InterPro" id="IPR007348">
    <property type="entry name" value="CopC_dom"/>
</dbReference>
<evidence type="ECO:0000256" key="3">
    <source>
        <dbReference type="ARBA" id="ARBA00022729"/>
    </source>
</evidence>
<dbReference type="GO" id="GO:0006825">
    <property type="term" value="P:copper ion transport"/>
    <property type="evidence" value="ECO:0007669"/>
    <property type="project" value="InterPro"/>
</dbReference>
<evidence type="ECO:0000313" key="8">
    <source>
        <dbReference type="EMBL" id="KRO54262.1"/>
    </source>
</evidence>
<evidence type="ECO:0000256" key="5">
    <source>
        <dbReference type="SAM" id="Phobius"/>
    </source>
</evidence>
<dbReference type="Proteomes" id="UP000053054">
    <property type="component" value="Unassembled WGS sequence"/>
</dbReference>
<keyword evidence="3 6" id="KW-0732">Signal</keyword>
<dbReference type="Pfam" id="PF04234">
    <property type="entry name" value="CopC"/>
    <property type="match status" value="1"/>
</dbReference>